<dbReference type="PANTHER" id="PTHR24241:SF161">
    <property type="entry name" value="G-PROTEIN COUPLED RECEPTORS FAMILY 1 PROFILE DOMAIN-CONTAINING PROTEIN"/>
    <property type="match status" value="1"/>
</dbReference>
<feature type="transmembrane region" description="Helical" evidence="10">
    <location>
        <begin position="151"/>
        <end position="172"/>
    </location>
</feature>
<dbReference type="Gene3D" id="1.20.1070.10">
    <property type="entry name" value="Rhodopsin 7-helix transmembrane proteins"/>
    <property type="match status" value="1"/>
</dbReference>
<feature type="transmembrane region" description="Helical" evidence="10">
    <location>
        <begin position="113"/>
        <end position="131"/>
    </location>
</feature>
<keyword evidence="7 10" id="KW-0675">Receptor</keyword>
<evidence type="ECO:0000259" key="12">
    <source>
        <dbReference type="PROSITE" id="PS50262"/>
    </source>
</evidence>
<dbReference type="PROSITE" id="PS50262">
    <property type="entry name" value="G_PROTEIN_RECEP_F1_2"/>
    <property type="match status" value="1"/>
</dbReference>
<evidence type="ECO:0000256" key="3">
    <source>
        <dbReference type="ARBA" id="ARBA00022692"/>
    </source>
</evidence>
<dbReference type="GO" id="GO:0032870">
    <property type="term" value="P:cellular response to hormone stimulus"/>
    <property type="evidence" value="ECO:0007669"/>
    <property type="project" value="TreeGrafter"/>
</dbReference>
<dbReference type="PRINTS" id="PR00237">
    <property type="entry name" value="GPCRRHODOPSN"/>
</dbReference>
<evidence type="ECO:0000313" key="13">
    <source>
        <dbReference type="WBParaSite" id="MCU_004276-RA"/>
    </source>
</evidence>
<protein>
    <submittedName>
        <fullName evidence="13">G_PROTEIN_RECEP_F1_2 domain-containing protein</fullName>
    </submittedName>
</protein>
<keyword evidence="6 10" id="KW-0472">Membrane</keyword>
<dbReference type="GO" id="GO:0005000">
    <property type="term" value="F:vasopressin receptor activity"/>
    <property type="evidence" value="ECO:0007669"/>
    <property type="project" value="InterPro"/>
</dbReference>
<dbReference type="PANTHER" id="PTHR24241">
    <property type="entry name" value="NEUROPEPTIDE RECEPTOR-RELATED G-PROTEIN COUPLED RECEPTOR"/>
    <property type="match status" value="1"/>
</dbReference>
<keyword evidence="4 10" id="KW-1133">Transmembrane helix</keyword>
<evidence type="ECO:0000256" key="4">
    <source>
        <dbReference type="ARBA" id="ARBA00022989"/>
    </source>
</evidence>
<evidence type="ECO:0000256" key="8">
    <source>
        <dbReference type="ARBA" id="ARBA00023180"/>
    </source>
</evidence>
<keyword evidence="9 10" id="KW-0807">Transducer</keyword>
<evidence type="ECO:0000256" key="6">
    <source>
        <dbReference type="ARBA" id="ARBA00023136"/>
    </source>
</evidence>
<sequence>SRTTESIWKYSLQEIRLQSDHGDCTDYFTQGFIKKMDENNSISVSVIAPTFPTTMETDAKATIFNETLLTKDENELYRIGRIILVFLFTTNIVGNLSVLIVMWGTGRKKRMRFFIMNLAVTDLFVAVGGILPELIWNLTVQFYAPDIICRLVKYMSATATYASSFALVVLSFDRAEAVINPLRSTKKTCLGAMRRRDLAICSWVAACICGLPGLALAHLRNDPQQGPNCYINFQLVSPRVYLTSVAVTVFILPALFITVCHVVMVVRIWQAASHRDHGLAIRENPPVSAKKSRPAVDHLCHESSTAHADNIVASGAHIKWSSRGTSVNRATASTGCIPRARIKTVKMTLVIVSVYIICWCPYMIYNLLITYHVIGPHTPKLMGISPLIQHLVTLNSSANPIIFWMFSAHTITAERRRNRRSKVVQRHRRRWKCDACNRLSQDRSGRSDMMMLKTQRNQGHFNQRSLTRSNSDQGESDKTRVSADLENARDKNAFHP</sequence>
<keyword evidence="2" id="KW-1003">Cell membrane</keyword>
<dbReference type="PRINTS" id="PR00896">
    <property type="entry name" value="VASOPRESSINR"/>
</dbReference>
<name>A0A5K3EZ20_MESCO</name>
<dbReference type="InterPro" id="IPR017452">
    <property type="entry name" value="GPCR_Rhodpsn_7TM"/>
</dbReference>
<proteinExistence type="inferred from homology"/>
<feature type="transmembrane region" description="Helical" evidence="10">
    <location>
        <begin position="200"/>
        <end position="220"/>
    </location>
</feature>
<feature type="compositionally biased region" description="Polar residues" evidence="11">
    <location>
        <begin position="456"/>
        <end position="473"/>
    </location>
</feature>
<feature type="transmembrane region" description="Helical" evidence="10">
    <location>
        <begin position="240"/>
        <end position="266"/>
    </location>
</feature>
<evidence type="ECO:0000256" key="7">
    <source>
        <dbReference type="ARBA" id="ARBA00023170"/>
    </source>
</evidence>
<evidence type="ECO:0000256" key="11">
    <source>
        <dbReference type="SAM" id="MobiDB-lite"/>
    </source>
</evidence>
<dbReference type="Pfam" id="PF00001">
    <property type="entry name" value="7tm_1"/>
    <property type="match status" value="1"/>
</dbReference>
<dbReference type="GO" id="GO:0005886">
    <property type="term" value="C:plasma membrane"/>
    <property type="evidence" value="ECO:0007669"/>
    <property type="project" value="UniProtKB-SubCell"/>
</dbReference>
<dbReference type="SUPFAM" id="SSF81321">
    <property type="entry name" value="Family A G protein-coupled receptor-like"/>
    <property type="match status" value="1"/>
</dbReference>
<comment type="similarity">
    <text evidence="10">Belongs to the G-protein coupled receptor 1 family. Vasopressin/oxytocin receptor subfamily.</text>
</comment>
<feature type="domain" description="G-protein coupled receptors family 1 profile" evidence="12">
    <location>
        <begin position="94"/>
        <end position="403"/>
    </location>
</feature>
<feature type="transmembrane region" description="Helical" evidence="10">
    <location>
        <begin position="394"/>
        <end position="412"/>
    </location>
</feature>
<accession>A0A5K3EZ20</accession>
<evidence type="ECO:0000256" key="9">
    <source>
        <dbReference type="ARBA" id="ARBA00023224"/>
    </source>
</evidence>
<dbReference type="AlphaFoldDB" id="A0A5K3EZ20"/>
<organism evidence="13">
    <name type="scientific">Mesocestoides corti</name>
    <name type="common">Flatworm</name>
    <dbReference type="NCBI Taxonomy" id="53468"/>
    <lineage>
        <taxon>Eukaryota</taxon>
        <taxon>Metazoa</taxon>
        <taxon>Spiralia</taxon>
        <taxon>Lophotrochozoa</taxon>
        <taxon>Platyhelminthes</taxon>
        <taxon>Cestoda</taxon>
        <taxon>Eucestoda</taxon>
        <taxon>Cyclophyllidea</taxon>
        <taxon>Mesocestoididae</taxon>
        <taxon>Mesocestoides</taxon>
    </lineage>
</organism>
<keyword evidence="5 10" id="KW-0297">G-protein coupled receptor</keyword>
<evidence type="ECO:0000256" key="5">
    <source>
        <dbReference type="ARBA" id="ARBA00023040"/>
    </source>
</evidence>
<dbReference type="InterPro" id="IPR000276">
    <property type="entry name" value="GPCR_Rhodpsn"/>
</dbReference>
<keyword evidence="3 10" id="KW-0812">Transmembrane</keyword>
<evidence type="ECO:0000256" key="2">
    <source>
        <dbReference type="ARBA" id="ARBA00022475"/>
    </source>
</evidence>
<feature type="transmembrane region" description="Helical" evidence="10">
    <location>
        <begin position="349"/>
        <end position="374"/>
    </location>
</feature>
<evidence type="ECO:0000256" key="10">
    <source>
        <dbReference type="RuleBase" id="RU046427"/>
    </source>
</evidence>
<dbReference type="WBParaSite" id="MCU_004276-RA">
    <property type="protein sequence ID" value="MCU_004276-RA"/>
    <property type="gene ID" value="MCU_004276"/>
</dbReference>
<feature type="region of interest" description="Disordered" evidence="11">
    <location>
        <begin position="456"/>
        <end position="496"/>
    </location>
</feature>
<dbReference type="GO" id="GO:0042277">
    <property type="term" value="F:peptide binding"/>
    <property type="evidence" value="ECO:0007669"/>
    <property type="project" value="TreeGrafter"/>
</dbReference>
<dbReference type="InterPro" id="IPR001817">
    <property type="entry name" value="Vasoprsn_rcpt"/>
</dbReference>
<comment type="subcellular location">
    <subcellularLocation>
        <location evidence="1 10">Cell membrane</location>
        <topology evidence="1 10">Multi-pass membrane protein</topology>
    </subcellularLocation>
</comment>
<reference evidence="13" key="1">
    <citation type="submission" date="2019-11" db="UniProtKB">
        <authorList>
            <consortium name="WormBaseParasite"/>
        </authorList>
    </citation>
    <scope>IDENTIFICATION</scope>
</reference>
<keyword evidence="8 10" id="KW-0325">Glycoprotein</keyword>
<feature type="compositionally biased region" description="Basic and acidic residues" evidence="11">
    <location>
        <begin position="475"/>
        <end position="496"/>
    </location>
</feature>
<feature type="transmembrane region" description="Helical" evidence="10">
    <location>
        <begin position="79"/>
        <end position="101"/>
    </location>
</feature>
<evidence type="ECO:0000256" key="1">
    <source>
        <dbReference type="ARBA" id="ARBA00004651"/>
    </source>
</evidence>